<protein>
    <submittedName>
        <fullName evidence="1">Uncharacterized protein</fullName>
    </submittedName>
</protein>
<dbReference type="Proteomes" id="UP001198571">
    <property type="component" value="Unassembled WGS sequence"/>
</dbReference>
<keyword evidence="2" id="KW-1185">Reference proteome</keyword>
<organism evidence="1 2">
    <name type="scientific">Pseudogemmobacter faecipullorum</name>
    <dbReference type="NCBI Taxonomy" id="2755041"/>
    <lineage>
        <taxon>Bacteria</taxon>
        <taxon>Pseudomonadati</taxon>
        <taxon>Pseudomonadota</taxon>
        <taxon>Alphaproteobacteria</taxon>
        <taxon>Rhodobacterales</taxon>
        <taxon>Paracoccaceae</taxon>
        <taxon>Pseudogemmobacter</taxon>
    </lineage>
</organism>
<reference evidence="1 2" key="1">
    <citation type="submission" date="2020-07" db="EMBL/GenBank/DDBJ databases">
        <title>Pseudogemmobacter sp. nov., isolated from poultry manure in Taiwan.</title>
        <authorList>
            <person name="Lin S.-Y."/>
            <person name="Tang Y.-S."/>
            <person name="Young C.-C."/>
        </authorList>
    </citation>
    <scope>NUCLEOTIDE SEQUENCE [LARGE SCALE GENOMIC DNA]</scope>
    <source>
        <strain evidence="1 2">CC-YST710</strain>
    </source>
</reference>
<dbReference type="RefSeq" id="WP_226937185.1">
    <property type="nucleotide sequence ID" value="NZ_JACDXX010000019.1"/>
</dbReference>
<comment type="caution">
    <text evidence="1">The sequence shown here is derived from an EMBL/GenBank/DDBJ whole genome shotgun (WGS) entry which is preliminary data.</text>
</comment>
<accession>A0ABS8CQT7</accession>
<gene>
    <name evidence="1" type="ORF">H0485_17210</name>
</gene>
<evidence type="ECO:0000313" key="1">
    <source>
        <dbReference type="EMBL" id="MCB5411734.1"/>
    </source>
</evidence>
<sequence length="223" mass="24289">MTVLDALLADDSSFQEQRSLLNRLEAALSYAFTDLALTDDESQFERLRVSILQAASPTDFMETYGSVNAEERPGYTALMTLTDRVAKISGEIDVNSIWFSRAFVLPAIAALAVLLDRGVSATGDSRMTVYLRERENSLFGYELVDIRAWGTTIAPDGSLGITELSARDLTELTAHLTAASYFFMRGGNGVSIGSKYLLGEAGLAAEAPKKAQTERLGQRFVIV</sequence>
<proteinExistence type="predicted"/>
<name>A0ABS8CQT7_9RHOB</name>
<evidence type="ECO:0000313" key="2">
    <source>
        <dbReference type="Proteomes" id="UP001198571"/>
    </source>
</evidence>
<dbReference type="EMBL" id="JACDXX010000019">
    <property type="protein sequence ID" value="MCB5411734.1"/>
    <property type="molecule type" value="Genomic_DNA"/>
</dbReference>